<sequence>MNLSCILAPAAAVWLGALLVELFVNAGVLATEIAVRVCLAIAFASLAVAGIMLWRLPLMRQSWIVAAIAGGSLGILAAALHVGALTADPVQSWVAQQNTVTVVGLVQSEGKVQQSTTARVWQQAPQFEWRLDTSAFMFRDEQWLIELPITVTSRQPPPEIGSRIAIRGKLTMGRLPETAALLRSSLQPEVIRKPGVIDQSANALRLGLRSALAGRPTDSASLVAGLAIGDQMQQPQELKDAMRTAGLSHLTAVSGGNLAILIVLVLGGTRLLRMRLPVQIVIALIAVVWFVILVRPQPSVLRAAVMGSVVLVGMFGGGQRRGTGVLAFSVALLIVVAPELALSWGFALSVGATIGLILWSPGVLVWIKQKFPRLPPALSDALAITITAQLATLPILIAMGSSVGLAGVPANLLAMPVVPLITILGLLTALLSVVCFPLAVFTGLIASWCAAWIANVAFTCSRLPFAVTPWPSGWMGAVLALVLLLMVATANRWLRKHYPIGIPTVLQWSALGLSLVLVCCTVFSTSRQHWLPEHWALVACDVGQGDAMVLRTGPSSAMLIDAGLDGRVIDSCLVDLGISVLDAVVITHFHADHVGGLRGALAGREVKAAFTTPLNEPLGEANAAREILAGSGLEFEVLHAGDIQATGEVSWRVLWPSHLIAGGPNNASIVLIADVAGLRFVLPGDIEPAAQAAVMAENPSPDADVAKVPHHGSRYQDAGFAAWTGASLSLISVGIGNDYGHPAASTIDNWHKAGTQIARTDQQGGLAIFRQPDGSIGLVTQRG</sequence>
<dbReference type="PANTHER" id="PTHR30619">
    <property type="entry name" value="DNA INTERNALIZATION/COMPETENCE PROTEIN COMEC/REC2"/>
    <property type="match status" value="1"/>
</dbReference>
<feature type="transmembrane region" description="Helical" evidence="6">
    <location>
        <begin position="474"/>
        <end position="493"/>
    </location>
</feature>
<dbReference type="PANTHER" id="PTHR30619:SF1">
    <property type="entry name" value="RECOMBINATION PROTEIN 2"/>
    <property type="match status" value="1"/>
</dbReference>
<dbReference type="SMART" id="SM00849">
    <property type="entry name" value="Lactamase_B"/>
    <property type="match status" value="1"/>
</dbReference>
<dbReference type="SUPFAM" id="SSF56281">
    <property type="entry name" value="Metallo-hydrolase/oxidoreductase"/>
    <property type="match status" value="1"/>
</dbReference>
<proteinExistence type="predicted"/>
<gene>
    <name evidence="8" type="ORF">UFOPK3495_00601</name>
    <name evidence="9" type="ORF">UFOPK4237_00027</name>
</gene>
<dbReference type="InterPro" id="IPR004477">
    <property type="entry name" value="ComEC_N"/>
</dbReference>
<comment type="subcellular location">
    <subcellularLocation>
        <location evidence="1">Cell membrane</location>
        <topology evidence="1">Multi-pass membrane protein</topology>
    </subcellularLocation>
</comment>
<evidence type="ECO:0000313" key="9">
    <source>
        <dbReference type="EMBL" id="CAB5032979.1"/>
    </source>
</evidence>
<feature type="transmembrane region" description="Helical" evidence="6">
    <location>
        <begin position="379"/>
        <end position="399"/>
    </location>
</feature>
<evidence type="ECO:0000256" key="2">
    <source>
        <dbReference type="ARBA" id="ARBA00022475"/>
    </source>
</evidence>
<evidence type="ECO:0000256" key="5">
    <source>
        <dbReference type="ARBA" id="ARBA00023136"/>
    </source>
</evidence>
<evidence type="ECO:0000256" key="3">
    <source>
        <dbReference type="ARBA" id="ARBA00022692"/>
    </source>
</evidence>
<evidence type="ECO:0000259" key="7">
    <source>
        <dbReference type="SMART" id="SM00849"/>
    </source>
</evidence>
<dbReference type="InterPro" id="IPR035681">
    <property type="entry name" value="ComA-like_MBL"/>
</dbReference>
<feature type="transmembrane region" description="Helical" evidence="6">
    <location>
        <begin position="347"/>
        <end position="367"/>
    </location>
</feature>
<dbReference type="EMBL" id="CAFBPZ010000001">
    <property type="protein sequence ID" value="CAB5032979.1"/>
    <property type="molecule type" value="Genomic_DNA"/>
</dbReference>
<keyword evidence="4 6" id="KW-1133">Transmembrane helix</keyword>
<keyword evidence="5 6" id="KW-0472">Membrane</keyword>
<dbReference type="InterPro" id="IPR001279">
    <property type="entry name" value="Metallo-B-lactamas"/>
</dbReference>
<dbReference type="NCBIfam" id="TIGR00360">
    <property type="entry name" value="ComEC_N-term"/>
    <property type="match status" value="1"/>
</dbReference>
<feature type="transmembrane region" description="Helical" evidence="6">
    <location>
        <begin position="63"/>
        <end position="84"/>
    </location>
</feature>
<protein>
    <submittedName>
        <fullName evidence="9">Unannotated protein</fullName>
    </submittedName>
</protein>
<dbReference type="NCBIfam" id="TIGR00361">
    <property type="entry name" value="ComEC_Rec2"/>
    <property type="match status" value="1"/>
</dbReference>
<dbReference type="GO" id="GO:0030420">
    <property type="term" value="P:establishment of competence for transformation"/>
    <property type="evidence" value="ECO:0007669"/>
    <property type="project" value="InterPro"/>
</dbReference>
<keyword evidence="3 6" id="KW-0812">Transmembrane</keyword>
<feature type="transmembrane region" description="Helical" evidence="6">
    <location>
        <begin position="505"/>
        <end position="524"/>
    </location>
</feature>
<dbReference type="GO" id="GO:0005886">
    <property type="term" value="C:plasma membrane"/>
    <property type="evidence" value="ECO:0007669"/>
    <property type="project" value="UniProtKB-SubCell"/>
</dbReference>
<feature type="transmembrane region" description="Helical" evidence="6">
    <location>
        <begin position="276"/>
        <end position="294"/>
    </location>
</feature>
<feature type="transmembrane region" description="Helical" evidence="6">
    <location>
        <begin position="434"/>
        <end position="454"/>
    </location>
</feature>
<dbReference type="InterPro" id="IPR036866">
    <property type="entry name" value="RibonucZ/Hydroxyglut_hydro"/>
</dbReference>
<dbReference type="InterPro" id="IPR004797">
    <property type="entry name" value="Competence_ComEC/Rec2"/>
</dbReference>
<dbReference type="Pfam" id="PF03772">
    <property type="entry name" value="Competence"/>
    <property type="match status" value="1"/>
</dbReference>
<feature type="domain" description="Metallo-beta-lactamase" evidence="7">
    <location>
        <begin position="544"/>
        <end position="711"/>
    </location>
</feature>
<evidence type="ECO:0000313" key="8">
    <source>
        <dbReference type="EMBL" id="CAB4894359.1"/>
    </source>
</evidence>
<keyword evidence="2" id="KW-1003">Cell membrane</keyword>
<feature type="transmembrane region" description="Helical" evidence="6">
    <location>
        <begin position="33"/>
        <end position="56"/>
    </location>
</feature>
<dbReference type="Gene3D" id="3.60.15.10">
    <property type="entry name" value="Ribonuclease Z/Hydroxyacylglutathione hydrolase-like"/>
    <property type="match status" value="1"/>
</dbReference>
<dbReference type="Pfam" id="PF00753">
    <property type="entry name" value="Lactamase_B"/>
    <property type="match status" value="1"/>
</dbReference>
<dbReference type="CDD" id="cd07731">
    <property type="entry name" value="ComA-like_MBL-fold"/>
    <property type="match status" value="1"/>
</dbReference>
<feature type="transmembrane region" description="Helical" evidence="6">
    <location>
        <begin position="300"/>
        <end position="317"/>
    </location>
</feature>
<evidence type="ECO:0000256" key="1">
    <source>
        <dbReference type="ARBA" id="ARBA00004651"/>
    </source>
</evidence>
<dbReference type="AlphaFoldDB" id="A0A6J7RVX7"/>
<feature type="transmembrane region" description="Helical" evidence="6">
    <location>
        <begin position="405"/>
        <end position="427"/>
    </location>
</feature>
<dbReference type="EMBL" id="CAFBMC010000022">
    <property type="protein sequence ID" value="CAB4894359.1"/>
    <property type="molecule type" value="Genomic_DNA"/>
</dbReference>
<accession>A0A6J7RVX7</accession>
<feature type="transmembrane region" description="Helical" evidence="6">
    <location>
        <begin position="324"/>
        <end position="341"/>
    </location>
</feature>
<evidence type="ECO:0000256" key="4">
    <source>
        <dbReference type="ARBA" id="ARBA00022989"/>
    </source>
</evidence>
<name>A0A6J7RVX7_9ZZZZ</name>
<organism evidence="9">
    <name type="scientific">freshwater metagenome</name>
    <dbReference type="NCBI Taxonomy" id="449393"/>
    <lineage>
        <taxon>unclassified sequences</taxon>
        <taxon>metagenomes</taxon>
        <taxon>ecological metagenomes</taxon>
    </lineage>
</organism>
<feature type="transmembrane region" description="Helical" evidence="6">
    <location>
        <begin position="247"/>
        <end position="269"/>
    </location>
</feature>
<reference evidence="9" key="1">
    <citation type="submission" date="2020-05" db="EMBL/GenBank/DDBJ databases">
        <authorList>
            <person name="Chiriac C."/>
            <person name="Salcher M."/>
            <person name="Ghai R."/>
            <person name="Kavagutti S V."/>
        </authorList>
    </citation>
    <scope>NUCLEOTIDE SEQUENCE</scope>
</reference>
<dbReference type="InterPro" id="IPR052159">
    <property type="entry name" value="Competence_DNA_uptake"/>
</dbReference>
<evidence type="ECO:0000256" key="6">
    <source>
        <dbReference type="SAM" id="Phobius"/>
    </source>
</evidence>